<keyword evidence="2" id="KW-0378">Hydrolase</keyword>
<name>A0AAW9Q7S8_9CYAN</name>
<gene>
    <name evidence="2" type="ORF">V2H45_18170</name>
</gene>
<dbReference type="GO" id="GO:0003676">
    <property type="term" value="F:nucleic acid binding"/>
    <property type="evidence" value="ECO:0007669"/>
    <property type="project" value="InterPro"/>
</dbReference>
<dbReference type="AlphaFoldDB" id="A0AAW9Q7S8"/>
<feature type="domain" description="HNH nuclease" evidence="1">
    <location>
        <begin position="6"/>
        <end position="61"/>
    </location>
</feature>
<dbReference type="InterPro" id="IPR052892">
    <property type="entry name" value="NA-targeting_endonuclease"/>
</dbReference>
<keyword evidence="2" id="KW-0255">Endonuclease</keyword>
<sequence>MTISTISRQRIRNRAKFLCEYCHSSEEASTSRFTFDHLIPQSLGGKDNEDNLALACHRCNGRRYNFTDGIDPETQATVPLFNPRQNKWSEHFIWSINGQKILGVSPIGRATIDRLDMNDERHDDASIQRARRLWIRGGWHPPIHDPQQSAC</sequence>
<proteinExistence type="predicted"/>
<dbReference type="EC" id="3.1.-.-" evidence="2"/>
<dbReference type="PANTHER" id="PTHR33877">
    <property type="entry name" value="SLL1193 PROTEIN"/>
    <property type="match status" value="1"/>
</dbReference>
<dbReference type="SMART" id="SM00507">
    <property type="entry name" value="HNHc"/>
    <property type="match status" value="1"/>
</dbReference>
<organism evidence="2 3">
    <name type="scientific">Tumidithrix elongata BACA0141</name>
    <dbReference type="NCBI Taxonomy" id="2716417"/>
    <lineage>
        <taxon>Bacteria</taxon>
        <taxon>Bacillati</taxon>
        <taxon>Cyanobacteriota</taxon>
        <taxon>Cyanophyceae</taxon>
        <taxon>Pseudanabaenales</taxon>
        <taxon>Pseudanabaenaceae</taxon>
        <taxon>Tumidithrix</taxon>
        <taxon>Tumidithrix elongata</taxon>
    </lineage>
</organism>
<keyword evidence="2" id="KW-0540">Nuclease</keyword>
<dbReference type="PANTHER" id="PTHR33877:SF1">
    <property type="entry name" value="TYPE IV METHYL-DIRECTED RESTRICTION ENZYME ECOKMCRA"/>
    <property type="match status" value="1"/>
</dbReference>
<dbReference type="EMBL" id="JAZBJZ010000088">
    <property type="protein sequence ID" value="MEE3718671.1"/>
    <property type="molecule type" value="Genomic_DNA"/>
</dbReference>
<dbReference type="GO" id="GO:0016787">
    <property type="term" value="F:hydrolase activity"/>
    <property type="evidence" value="ECO:0007669"/>
    <property type="project" value="UniProtKB-KW"/>
</dbReference>
<dbReference type="InterPro" id="IPR002711">
    <property type="entry name" value="HNH"/>
</dbReference>
<comment type="caution">
    <text evidence="2">The sequence shown here is derived from an EMBL/GenBank/DDBJ whole genome shotgun (WGS) entry which is preliminary data.</text>
</comment>
<evidence type="ECO:0000259" key="1">
    <source>
        <dbReference type="SMART" id="SM00507"/>
    </source>
</evidence>
<dbReference type="GO" id="GO:0008270">
    <property type="term" value="F:zinc ion binding"/>
    <property type="evidence" value="ECO:0007669"/>
    <property type="project" value="InterPro"/>
</dbReference>
<dbReference type="Pfam" id="PF01844">
    <property type="entry name" value="HNH"/>
    <property type="match status" value="1"/>
</dbReference>
<accession>A0AAW9Q7S8</accession>
<dbReference type="InterPro" id="IPR003615">
    <property type="entry name" value="HNH_nuc"/>
</dbReference>
<evidence type="ECO:0000313" key="3">
    <source>
        <dbReference type="Proteomes" id="UP001333818"/>
    </source>
</evidence>
<reference evidence="2" key="1">
    <citation type="submission" date="2024-01" db="EMBL/GenBank/DDBJ databases">
        <title>Bank of Algae and Cyanobacteria of the Azores (BACA) strain genomes.</title>
        <authorList>
            <person name="Luz R."/>
            <person name="Cordeiro R."/>
            <person name="Fonseca A."/>
            <person name="Goncalves V."/>
        </authorList>
    </citation>
    <scope>NUCLEOTIDE SEQUENCE</scope>
    <source>
        <strain evidence="2">BACA0141</strain>
    </source>
</reference>
<evidence type="ECO:0000313" key="2">
    <source>
        <dbReference type="EMBL" id="MEE3718671.1"/>
    </source>
</evidence>
<dbReference type="Proteomes" id="UP001333818">
    <property type="component" value="Unassembled WGS sequence"/>
</dbReference>
<dbReference type="GO" id="GO:0004519">
    <property type="term" value="F:endonuclease activity"/>
    <property type="evidence" value="ECO:0007669"/>
    <property type="project" value="UniProtKB-KW"/>
</dbReference>
<dbReference type="RefSeq" id="WP_330485106.1">
    <property type="nucleotide sequence ID" value="NZ_JAZBJZ010000088.1"/>
</dbReference>
<protein>
    <submittedName>
        <fullName evidence="2">HNH endonuclease signature motif containing protein</fullName>
        <ecNumber evidence="2">3.1.-.-</ecNumber>
    </submittedName>
</protein>
<keyword evidence="3" id="KW-1185">Reference proteome</keyword>
<dbReference type="Gene3D" id="1.10.30.50">
    <property type="match status" value="1"/>
</dbReference>
<dbReference type="CDD" id="cd00085">
    <property type="entry name" value="HNHc"/>
    <property type="match status" value="1"/>
</dbReference>